<evidence type="ECO:0000313" key="2">
    <source>
        <dbReference type="EMBL" id="MBP1950287.1"/>
    </source>
</evidence>
<evidence type="ECO:0000313" key="3">
    <source>
        <dbReference type="Proteomes" id="UP001519328"/>
    </source>
</evidence>
<dbReference type="PANTHER" id="PTHR40606:SF1">
    <property type="entry name" value="UPF0339 PROTEIN YEGP"/>
    <property type="match status" value="1"/>
</dbReference>
<dbReference type="RefSeq" id="WP_209481773.1">
    <property type="nucleotide sequence ID" value="NZ_JAGGKK010000020.1"/>
</dbReference>
<evidence type="ECO:0000259" key="1">
    <source>
        <dbReference type="Pfam" id="PF07411"/>
    </source>
</evidence>
<organism evidence="2 3">
    <name type="scientific">Virgibacillus litoralis</name>
    <dbReference type="NCBI Taxonomy" id="578221"/>
    <lineage>
        <taxon>Bacteria</taxon>
        <taxon>Bacillati</taxon>
        <taxon>Bacillota</taxon>
        <taxon>Bacilli</taxon>
        <taxon>Bacillales</taxon>
        <taxon>Bacillaceae</taxon>
        <taxon>Virgibacillus</taxon>
    </lineage>
</organism>
<reference evidence="2 3" key="1">
    <citation type="submission" date="2021-03" db="EMBL/GenBank/DDBJ databases">
        <title>Genomic Encyclopedia of Type Strains, Phase IV (KMG-IV): sequencing the most valuable type-strain genomes for metagenomic binning, comparative biology and taxonomic classification.</title>
        <authorList>
            <person name="Goeker M."/>
        </authorList>
    </citation>
    <scope>NUCLEOTIDE SEQUENCE [LARGE SCALE GENOMIC DNA]</scope>
    <source>
        <strain evidence="2 3">DSM 21085</strain>
    </source>
</reference>
<dbReference type="InterPro" id="IPR010879">
    <property type="entry name" value="DUF1508"/>
</dbReference>
<dbReference type="SUPFAM" id="SSF160113">
    <property type="entry name" value="YegP-like"/>
    <property type="match status" value="1"/>
</dbReference>
<proteinExistence type="predicted"/>
<dbReference type="InterPro" id="IPR051141">
    <property type="entry name" value="UPF0339_domain"/>
</dbReference>
<dbReference type="Proteomes" id="UP001519328">
    <property type="component" value="Unassembled WGS sequence"/>
</dbReference>
<protein>
    <submittedName>
        <fullName evidence="2">Uncharacterized protein YegP (UPF0339 family)</fullName>
    </submittedName>
</protein>
<keyword evidence="3" id="KW-1185">Reference proteome</keyword>
<comment type="caution">
    <text evidence="2">The sequence shown here is derived from an EMBL/GenBank/DDBJ whole genome shotgun (WGS) entry which is preliminary data.</text>
</comment>
<dbReference type="Pfam" id="PF07411">
    <property type="entry name" value="DUF1508"/>
    <property type="match status" value="1"/>
</dbReference>
<name>A0ABS4HH87_9BACI</name>
<dbReference type="PANTHER" id="PTHR40606">
    <property type="match status" value="1"/>
</dbReference>
<dbReference type="Gene3D" id="3.30.160.160">
    <property type="entry name" value="YegP-like"/>
    <property type="match status" value="1"/>
</dbReference>
<dbReference type="EMBL" id="JAGGKK010000020">
    <property type="protein sequence ID" value="MBP1950287.1"/>
    <property type="molecule type" value="Genomic_DNA"/>
</dbReference>
<accession>A0ABS4HH87</accession>
<feature type="domain" description="DUF1508" evidence="1">
    <location>
        <begin position="9"/>
        <end position="51"/>
    </location>
</feature>
<sequence>MYFVIKKSANGQYYFVIKSNNSQVVATSETYTSKQSAENTIDSIKTNIDSDSSVIDISK</sequence>
<dbReference type="InterPro" id="IPR036913">
    <property type="entry name" value="YegP-like_sf"/>
</dbReference>
<gene>
    <name evidence="2" type="ORF">J2Z82_003244</name>
</gene>